<evidence type="ECO:0000313" key="5">
    <source>
        <dbReference type="Proteomes" id="UP000749646"/>
    </source>
</evidence>
<keyword evidence="2" id="KW-0472">Membrane</keyword>
<comment type="caution">
    <text evidence="4">The sequence shown here is derived from an EMBL/GenBank/DDBJ whole genome shotgun (WGS) entry which is preliminary data.</text>
</comment>
<keyword evidence="2" id="KW-0812">Transmembrane</keyword>
<evidence type="ECO:0000313" key="4">
    <source>
        <dbReference type="EMBL" id="KAG0006894.1"/>
    </source>
</evidence>
<dbReference type="Proteomes" id="UP000749646">
    <property type="component" value="Unassembled WGS sequence"/>
</dbReference>
<dbReference type="AlphaFoldDB" id="A0A9P6MKZ1"/>
<name>A0A9P6MKZ1_9FUNG</name>
<keyword evidence="5" id="KW-1185">Reference proteome</keyword>
<dbReference type="OrthoDB" id="2435509at2759"/>
<sequence>MHHAPSSTSTTAPASTSSGVPTGTTSGSASGATTGTGTASGTASGSASGTAAPLPSATRSPQDPVSQLSMLKPLANAQNPPLFPIGVDILFQWQYDKYLKLQPSNLTIEAYMNDSPNTIVTIGNVSGTTTSYIWPAASQNNDTHPLKTSMYTLRIFDGQVGRAGNVPPGGGGYLATYIGLKFGLYRPDGYTPGNQQNPPICATCAFASTKNDAMRTLLPAFSVLALTAITTLILA</sequence>
<gene>
    <name evidence="4" type="ORF">BGZ65_002201</name>
</gene>
<feature type="domain" description="DUF7137" evidence="3">
    <location>
        <begin position="63"/>
        <end position="195"/>
    </location>
</feature>
<keyword evidence="2" id="KW-1133">Transmembrane helix</keyword>
<evidence type="ECO:0000256" key="2">
    <source>
        <dbReference type="SAM" id="Phobius"/>
    </source>
</evidence>
<dbReference type="PANTHER" id="PTHR42028:SF1">
    <property type="entry name" value="YALI0E30657P"/>
    <property type="match status" value="1"/>
</dbReference>
<evidence type="ECO:0000256" key="1">
    <source>
        <dbReference type="SAM" id="MobiDB-lite"/>
    </source>
</evidence>
<protein>
    <recommendedName>
        <fullName evidence="3">DUF7137 domain-containing protein</fullName>
    </recommendedName>
</protein>
<feature type="region of interest" description="Disordered" evidence="1">
    <location>
        <begin position="1"/>
        <end position="66"/>
    </location>
</feature>
<accession>A0A9P6MKZ1</accession>
<feature type="transmembrane region" description="Helical" evidence="2">
    <location>
        <begin position="216"/>
        <end position="234"/>
    </location>
</feature>
<dbReference type="InterPro" id="IPR055561">
    <property type="entry name" value="DUF7137"/>
</dbReference>
<reference evidence="4" key="1">
    <citation type="journal article" date="2020" name="Fungal Divers.">
        <title>Resolving the Mortierellaceae phylogeny through synthesis of multi-gene phylogenetics and phylogenomics.</title>
        <authorList>
            <person name="Vandepol N."/>
            <person name="Liber J."/>
            <person name="Desiro A."/>
            <person name="Na H."/>
            <person name="Kennedy M."/>
            <person name="Barry K."/>
            <person name="Grigoriev I.V."/>
            <person name="Miller A.N."/>
            <person name="O'Donnell K."/>
            <person name="Stajich J.E."/>
            <person name="Bonito G."/>
        </authorList>
    </citation>
    <scope>NUCLEOTIDE SEQUENCE</scope>
    <source>
        <strain evidence="4">MES-2147</strain>
    </source>
</reference>
<organism evidence="4 5">
    <name type="scientific">Modicella reniformis</name>
    <dbReference type="NCBI Taxonomy" id="1440133"/>
    <lineage>
        <taxon>Eukaryota</taxon>
        <taxon>Fungi</taxon>
        <taxon>Fungi incertae sedis</taxon>
        <taxon>Mucoromycota</taxon>
        <taxon>Mortierellomycotina</taxon>
        <taxon>Mortierellomycetes</taxon>
        <taxon>Mortierellales</taxon>
        <taxon>Mortierellaceae</taxon>
        <taxon>Modicella</taxon>
    </lineage>
</organism>
<proteinExistence type="predicted"/>
<dbReference type="PANTHER" id="PTHR42028">
    <property type="entry name" value="CHROMOSOME 1, WHOLE GENOME SHOTGUN SEQUENCE"/>
    <property type="match status" value="1"/>
</dbReference>
<feature type="compositionally biased region" description="Low complexity" evidence="1">
    <location>
        <begin position="1"/>
        <end position="58"/>
    </location>
</feature>
<dbReference type="EMBL" id="JAAAHW010000040">
    <property type="protein sequence ID" value="KAG0006894.1"/>
    <property type="molecule type" value="Genomic_DNA"/>
</dbReference>
<evidence type="ECO:0000259" key="3">
    <source>
        <dbReference type="Pfam" id="PF23585"/>
    </source>
</evidence>
<dbReference type="Pfam" id="PF23585">
    <property type="entry name" value="DUF7137"/>
    <property type="match status" value="1"/>
</dbReference>